<comment type="caution">
    <text evidence="8">The sequence shown here is derived from an EMBL/GenBank/DDBJ whole genome shotgun (WGS) entry which is preliminary data.</text>
</comment>
<evidence type="ECO:0000256" key="3">
    <source>
        <dbReference type="ARBA" id="ARBA00022692"/>
    </source>
</evidence>
<dbReference type="SMART" id="SM01204">
    <property type="entry name" value="FIST_C"/>
    <property type="match status" value="1"/>
</dbReference>
<sequence>MGAPAAPAMRWASASSHEEDAVAAARAAGAAARAALGEGPVDLALVFFGASHVPSAAALAGALRDALAPACLAGASAHGVVADDREIESGPCVSVLAARLPGVAVAPFVILNEPWIGAARDADALAAAAPGTEGAELVLLLGDPFSLDAERVLLAFDRHRRGTRIVGGLASAAGRPGGNALLLNDWVSAEGGIGIGLSGALRADVVVSQGCRPIGPPLEVTRASQNVLIELDGQPALERAEQVLRALDDAGRERLRHGLYVGRPVRDDAEGPGDYLIRNLLGADRDRGLLAMADVAREHERIRLHVRDAETAREDLELRLAPQEFDVRASAALLFSCNGRGVAFHGRPDGDSGPLQRALGGAVPAAGMFCAGEIGPVGGRHYVHGHTASIAIVRPPAPARG</sequence>
<organism evidence="8">
    <name type="scientific">Eiseniibacteriota bacterium</name>
    <dbReference type="NCBI Taxonomy" id="2212470"/>
    <lineage>
        <taxon>Bacteria</taxon>
        <taxon>Candidatus Eiseniibacteriota</taxon>
    </lineage>
</organism>
<comment type="subcellular location">
    <subcellularLocation>
        <location evidence="1">Cell membrane</location>
        <topology evidence="1">Multi-pass membrane protein</topology>
    </subcellularLocation>
</comment>
<evidence type="ECO:0000256" key="4">
    <source>
        <dbReference type="ARBA" id="ARBA00022989"/>
    </source>
</evidence>
<evidence type="ECO:0000256" key="2">
    <source>
        <dbReference type="ARBA" id="ARBA00022475"/>
    </source>
</evidence>
<evidence type="ECO:0000313" key="8">
    <source>
        <dbReference type="EMBL" id="HGZ43898.1"/>
    </source>
</evidence>
<accession>A0A832MN96</accession>
<dbReference type="EMBL" id="DSQF01000022">
    <property type="protein sequence ID" value="HGZ43898.1"/>
    <property type="molecule type" value="Genomic_DNA"/>
</dbReference>
<keyword evidence="4" id="KW-1133">Transmembrane helix</keyword>
<dbReference type="InterPro" id="IPR013702">
    <property type="entry name" value="FIST_domain_N"/>
</dbReference>
<dbReference type="InterPro" id="IPR019494">
    <property type="entry name" value="FIST_C"/>
</dbReference>
<dbReference type="InterPro" id="IPR016741">
    <property type="entry name" value="UCP018953"/>
</dbReference>
<keyword evidence="3" id="KW-0812">Transmembrane</keyword>
<keyword evidence="2" id="KW-1003">Cell membrane</keyword>
<dbReference type="Pfam" id="PF08495">
    <property type="entry name" value="FIST"/>
    <property type="match status" value="1"/>
</dbReference>
<evidence type="ECO:0008006" key="9">
    <source>
        <dbReference type="Google" id="ProtNLM"/>
    </source>
</evidence>
<dbReference type="PANTHER" id="PTHR14939">
    <property type="entry name" value="F-BOX ONLY PROTEIN 22"/>
    <property type="match status" value="1"/>
</dbReference>
<dbReference type="AlphaFoldDB" id="A0A832MN96"/>
<proteinExistence type="predicted"/>
<evidence type="ECO:0000259" key="6">
    <source>
        <dbReference type="SMART" id="SM00897"/>
    </source>
</evidence>
<evidence type="ECO:0000256" key="1">
    <source>
        <dbReference type="ARBA" id="ARBA00004651"/>
    </source>
</evidence>
<name>A0A832MN96_UNCEI</name>
<dbReference type="SMART" id="SM00897">
    <property type="entry name" value="FIST"/>
    <property type="match status" value="1"/>
</dbReference>
<reference evidence="8" key="1">
    <citation type="journal article" date="2020" name="mSystems">
        <title>Genome- and Community-Level Interaction Insights into Carbon Utilization and Element Cycling Functions of Hydrothermarchaeota in Hydrothermal Sediment.</title>
        <authorList>
            <person name="Zhou Z."/>
            <person name="Liu Y."/>
            <person name="Xu W."/>
            <person name="Pan J."/>
            <person name="Luo Z.H."/>
            <person name="Li M."/>
        </authorList>
    </citation>
    <scope>NUCLEOTIDE SEQUENCE [LARGE SCALE GENOMIC DNA]</scope>
    <source>
        <strain evidence="8">SpSt-381</strain>
    </source>
</reference>
<keyword evidence="5" id="KW-0472">Membrane</keyword>
<dbReference type="PIRSF" id="PIRSF018953">
    <property type="entry name" value="UCP018953"/>
    <property type="match status" value="1"/>
</dbReference>
<dbReference type="PANTHER" id="PTHR14939:SF5">
    <property type="entry name" value="F-BOX ONLY PROTEIN 22"/>
    <property type="match status" value="1"/>
</dbReference>
<protein>
    <recommendedName>
        <fullName evidence="9">Histidine kinase</fullName>
    </recommendedName>
</protein>
<evidence type="ECO:0000259" key="7">
    <source>
        <dbReference type="SMART" id="SM01204"/>
    </source>
</evidence>
<gene>
    <name evidence="8" type="ORF">ENR23_10845</name>
</gene>
<dbReference type="GO" id="GO:0005886">
    <property type="term" value="C:plasma membrane"/>
    <property type="evidence" value="ECO:0007669"/>
    <property type="project" value="UniProtKB-SubCell"/>
</dbReference>
<dbReference type="Pfam" id="PF10442">
    <property type="entry name" value="FIST_C"/>
    <property type="match status" value="1"/>
</dbReference>
<evidence type="ECO:0000256" key="5">
    <source>
        <dbReference type="ARBA" id="ARBA00023136"/>
    </source>
</evidence>
<feature type="domain" description="FIST" evidence="6">
    <location>
        <begin position="40"/>
        <end position="235"/>
    </location>
</feature>
<feature type="domain" description="FIST C-domain" evidence="7">
    <location>
        <begin position="236"/>
        <end position="377"/>
    </location>
</feature>